<dbReference type="EMBL" id="AOLK01000023">
    <property type="protein sequence ID" value="ELZ81825.1"/>
    <property type="molecule type" value="Genomic_DNA"/>
</dbReference>
<evidence type="ECO:0000313" key="1">
    <source>
        <dbReference type="EMBL" id="ELZ81825.1"/>
    </source>
</evidence>
<proteinExistence type="predicted"/>
<gene>
    <name evidence="1" type="ORF">C453_17454</name>
</gene>
<evidence type="ECO:0000313" key="2">
    <source>
        <dbReference type="Proteomes" id="UP000011612"/>
    </source>
</evidence>
<protein>
    <recommendedName>
        <fullName evidence="3">ArsR family transcriptional regulator</fullName>
    </recommendedName>
</protein>
<dbReference type="Proteomes" id="UP000011612">
    <property type="component" value="Unassembled WGS sequence"/>
</dbReference>
<keyword evidence="2" id="KW-1185">Reference proteome</keyword>
<name>M0HBF0_HALEO</name>
<accession>M0HBF0</accession>
<organism evidence="1 2">
    <name type="scientific">Haloferax elongans ATCC BAA-1513</name>
    <dbReference type="NCBI Taxonomy" id="1230453"/>
    <lineage>
        <taxon>Archaea</taxon>
        <taxon>Methanobacteriati</taxon>
        <taxon>Methanobacteriota</taxon>
        <taxon>Stenosarchaea group</taxon>
        <taxon>Halobacteria</taxon>
        <taxon>Halobacteriales</taxon>
        <taxon>Haloferacaceae</taxon>
        <taxon>Haloferax</taxon>
    </lineage>
</organism>
<reference evidence="1 2" key="1">
    <citation type="journal article" date="2014" name="PLoS Genet.">
        <title>Phylogenetically driven sequencing of extremely halophilic archaea reveals strategies for static and dynamic osmo-response.</title>
        <authorList>
            <person name="Becker E.A."/>
            <person name="Seitzer P.M."/>
            <person name="Tritt A."/>
            <person name="Larsen D."/>
            <person name="Krusor M."/>
            <person name="Yao A.I."/>
            <person name="Wu D."/>
            <person name="Madern D."/>
            <person name="Eisen J.A."/>
            <person name="Darling A.E."/>
            <person name="Facciotti M.T."/>
        </authorList>
    </citation>
    <scope>NUCLEOTIDE SEQUENCE [LARGE SCALE GENOMIC DNA]</scope>
    <source>
        <strain evidence="1 2">ATCC BAA-1513</strain>
    </source>
</reference>
<comment type="caution">
    <text evidence="1">The sequence shown here is derived from an EMBL/GenBank/DDBJ whole genome shotgun (WGS) entry which is preliminary data.</text>
</comment>
<dbReference type="AlphaFoldDB" id="M0HBF0"/>
<sequence length="102" mass="11572">MTVGNQIDRALDAVSHTYRRRLLVALLDHSPRYGMGALRAGNGVGTDLQASEIQLFHSHLPKLEKQGYITWNRESGEFGKGPNWGEVEPLLRLLRDYEDDRP</sequence>
<evidence type="ECO:0008006" key="3">
    <source>
        <dbReference type="Google" id="ProtNLM"/>
    </source>
</evidence>